<evidence type="ECO:0000256" key="1">
    <source>
        <dbReference type="ARBA" id="ARBA00001962"/>
    </source>
</evidence>
<dbReference type="AlphaFoldDB" id="A0A381QK93"/>
<sequence length="387" mass="42687">VLNKTDFEKVLRPVEAAESLPPVCYVDEALFEREMARGFRGGWVSVGRVDNLVVPGDYLALDVGGTPLVLLLDSSHQLRAFANTCRHRGMRLLPPGRGRCERIVCPFHAWTYGLDGALLTAPRMDGAVDFCNADYGLVAVPAASRAGFAFVNVDGAAAPIDTWLGDFEAVHRPWRLGDLITASSREFEVRCNWKIFLEVFNEYYHLQKVHPGTFSVYYASPDPLDKVAGNFSTQFGEHRGVSSTGKVDDGTQPLPPLPGLSGRNLLGTRYSWVYPNLTFAASIDAVWIFEAMPLAPALTRVNMTVCFPQASVEQADFATKLSAYERRMEAGLAEDISVIETQQRGLSSSLARAGRYSPLYEPSVHAFHRWIAQLLSKPNDGCELGQR</sequence>
<dbReference type="PANTHER" id="PTHR43756:SF5">
    <property type="entry name" value="CHOLINE MONOOXYGENASE, CHLOROPLASTIC"/>
    <property type="match status" value="1"/>
</dbReference>
<evidence type="ECO:0000256" key="6">
    <source>
        <dbReference type="ARBA" id="ARBA00023014"/>
    </source>
</evidence>
<dbReference type="SUPFAM" id="SSF55961">
    <property type="entry name" value="Bet v1-like"/>
    <property type="match status" value="1"/>
</dbReference>
<evidence type="ECO:0000256" key="3">
    <source>
        <dbReference type="ARBA" id="ARBA00022723"/>
    </source>
</evidence>
<feature type="non-terminal residue" evidence="9">
    <location>
        <position position="1"/>
    </location>
</feature>
<gene>
    <name evidence="9" type="ORF">METZ01_LOCUS32264</name>
</gene>
<dbReference type="Gene3D" id="2.102.10.10">
    <property type="entry name" value="Rieske [2Fe-2S] iron-sulphur domain"/>
    <property type="match status" value="1"/>
</dbReference>
<keyword evidence="2" id="KW-0001">2Fe-2S</keyword>
<dbReference type="Gene3D" id="3.90.380.10">
    <property type="entry name" value="Naphthalene 1,2-dioxygenase Alpha Subunit, Chain A, domain 1"/>
    <property type="match status" value="1"/>
</dbReference>
<name>A0A381QK93_9ZZZZ</name>
<evidence type="ECO:0000256" key="5">
    <source>
        <dbReference type="ARBA" id="ARBA00023004"/>
    </source>
</evidence>
<evidence type="ECO:0000256" key="2">
    <source>
        <dbReference type="ARBA" id="ARBA00022714"/>
    </source>
</evidence>
<dbReference type="Pfam" id="PF00848">
    <property type="entry name" value="Ring_hydroxyl_A"/>
    <property type="match status" value="1"/>
</dbReference>
<reference evidence="9" key="1">
    <citation type="submission" date="2018-05" db="EMBL/GenBank/DDBJ databases">
        <authorList>
            <person name="Lanie J.A."/>
            <person name="Ng W.-L."/>
            <person name="Kazmierczak K.M."/>
            <person name="Andrzejewski T.M."/>
            <person name="Davidsen T.M."/>
            <person name="Wayne K.J."/>
            <person name="Tettelin H."/>
            <person name="Glass J.I."/>
            <person name="Rusch D."/>
            <person name="Podicherti R."/>
            <person name="Tsui H.-C.T."/>
            <person name="Winkler M.E."/>
        </authorList>
    </citation>
    <scope>NUCLEOTIDE SEQUENCE</scope>
</reference>
<keyword evidence="3" id="KW-0479">Metal-binding</keyword>
<dbReference type="CDD" id="cd03469">
    <property type="entry name" value="Rieske_RO_Alpha_N"/>
    <property type="match status" value="1"/>
</dbReference>
<evidence type="ECO:0000256" key="7">
    <source>
        <dbReference type="ARBA" id="ARBA00023027"/>
    </source>
</evidence>
<protein>
    <recommendedName>
        <fullName evidence="8">Rieske domain-containing protein</fullName>
    </recommendedName>
</protein>
<dbReference type="InterPro" id="IPR036922">
    <property type="entry name" value="Rieske_2Fe-2S_sf"/>
</dbReference>
<dbReference type="SUPFAM" id="SSF50022">
    <property type="entry name" value="ISP domain"/>
    <property type="match status" value="1"/>
</dbReference>
<evidence type="ECO:0000313" key="9">
    <source>
        <dbReference type="EMBL" id="SUZ79410.1"/>
    </source>
</evidence>
<keyword evidence="5" id="KW-0408">Iron</keyword>
<dbReference type="GO" id="GO:0005506">
    <property type="term" value="F:iron ion binding"/>
    <property type="evidence" value="ECO:0007669"/>
    <property type="project" value="InterPro"/>
</dbReference>
<evidence type="ECO:0000259" key="8">
    <source>
        <dbReference type="PROSITE" id="PS51296"/>
    </source>
</evidence>
<accession>A0A381QK93</accession>
<dbReference type="EMBL" id="UINC01001385">
    <property type="protein sequence ID" value="SUZ79410.1"/>
    <property type="molecule type" value="Genomic_DNA"/>
</dbReference>
<dbReference type="PRINTS" id="PR00090">
    <property type="entry name" value="RNGDIOXGNASE"/>
</dbReference>
<dbReference type="GO" id="GO:0051537">
    <property type="term" value="F:2 iron, 2 sulfur cluster binding"/>
    <property type="evidence" value="ECO:0007669"/>
    <property type="project" value="UniProtKB-KW"/>
</dbReference>
<dbReference type="GO" id="GO:0016491">
    <property type="term" value="F:oxidoreductase activity"/>
    <property type="evidence" value="ECO:0007669"/>
    <property type="project" value="UniProtKB-KW"/>
</dbReference>
<dbReference type="Pfam" id="PF00355">
    <property type="entry name" value="Rieske"/>
    <property type="match status" value="1"/>
</dbReference>
<keyword evidence="6" id="KW-0411">Iron-sulfur</keyword>
<keyword evidence="4" id="KW-0560">Oxidoreductase</keyword>
<keyword evidence="7" id="KW-0520">NAD</keyword>
<dbReference type="InterPro" id="IPR015879">
    <property type="entry name" value="Ring_hydroxy_dOase_asu_C_dom"/>
</dbReference>
<dbReference type="PANTHER" id="PTHR43756">
    <property type="entry name" value="CHOLINE MONOOXYGENASE, CHLOROPLASTIC"/>
    <property type="match status" value="1"/>
</dbReference>
<comment type="cofactor">
    <cofactor evidence="1">
        <name>Fe cation</name>
        <dbReference type="ChEBI" id="CHEBI:24875"/>
    </cofactor>
</comment>
<proteinExistence type="predicted"/>
<evidence type="ECO:0000256" key="4">
    <source>
        <dbReference type="ARBA" id="ARBA00023002"/>
    </source>
</evidence>
<dbReference type="PROSITE" id="PS51296">
    <property type="entry name" value="RIESKE"/>
    <property type="match status" value="1"/>
</dbReference>
<dbReference type="CDD" id="cd00680">
    <property type="entry name" value="RHO_alpha_C"/>
    <property type="match status" value="1"/>
</dbReference>
<organism evidence="9">
    <name type="scientific">marine metagenome</name>
    <dbReference type="NCBI Taxonomy" id="408172"/>
    <lineage>
        <taxon>unclassified sequences</taxon>
        <taxon>metagenomes</taxon>
        <taxon>ecological metagenomes</taxon>
    </lineage>
</organism>
<dbReference type="PROSITE" id="PS00570">
    <property type="entry name" value="RING_HYDROXYL_ALPHA"/>
    <property type="match status" value="1"/>
</dbReference>
<feature type="domain" description="Rieske" evidence="8">
    <location>
        <begin position="43"/>
        <end position="151"/>
    </location>
</feature>
<dbReference type="InterPro" id="IPR001663">
    <property type="entry name" value="Rng_hydr_dOase-A"/>
</dbReference>
<dbReference type="InterPro" id="IPR015881">
    <property type="entry name" value="ARHD_Rieske_2Fe_2S"/>
</dbReference>
<dbReference type="InterPro" id="IPR017941">
    <property type="entry name" value="Rieske_2Fe-2S"/>
</dbReference>